<evidence type="ECO:0000259" key="6">
    <source>
        <dbReference type="PROSITE" id="PS50977"/>
    </source>
</evidence>
<feature type="DNA-binding region" description="H-T-H motif" evidence="5">
    <location>
        <begin position="37"/>
        <end position="56"/>
    </location>
</feature>
<sequence length="215" mass="23439">MTGERRKYVREGEERRREALIAAALELLAEGGMQAATVRAIATRAGVTAGLIRHYFQTKEDLTRAAYQWVMDRMIADNLAVLAGAPPDPAARLAAFVAASLRPPVVDGAARRLWAGFIHMVRSDPDMREIHRGTYLHYRDQLQQLIAALGLTDDPQTLRRQAIACNAVIDGLWLEGSAIPDAFDPGELERIGLKAVGAMIGADLLSSLPDTKDSP</sequence>
<dbReference type="PROSITE" id="PS50977">
    <property type="entry name" value="HTH_TETR_2"/>
    <property type="match status" value="1"/>
</dbReference>
<evidence type="ECO:0000256" key="5">
    <source>
        <dbReference type="PROSITE-ProRule" id="PRU00335"/>
    </source>
</evidence>
<dbReference type="InterPro" id="IPR001647">
    <property type="entry name" value="HTH_TetR"/>
</dbReference>
<evidence type="ECO:0000256" key="2">
    <source>
        <dbReference type="ARBA" id="ARBA00023015"/>
    </source>
</evidence>
<keyword evidence="1" id="KW-0678">Repressor</keyword>
<feature type="domain" description="HTH tetR-type" evidence="6">
    <location>
        <begin position="14"/>
        <end position="74"/>
    </location>
</feature>
<dbReference type="Proteomes" id="UP000241010">
    <property type="component" value="Unassembled WGS sequence"/>
</dbReference>
<keyword evidence="8" id="KW-1185">Reference proteome</keyword>
<protein>
    <submittedName>
        <fullName evidence="7">TetR family transcriptional regulator</fullName>
    </submittedName>
</protein>
<evidence type="ECO:0000256" key="3">
    <source>
        <dbReference type="ARBA" id="ARBA00023125"/>
    </source>
</evidence>
<dbReference type="InterPro" id="IPR039538">
    <property type="entry name" value="BetI_C"/>
</dbReference>
<keyword evidence="3 5" id="KW-0238">DNA-binding</keyword>
<dbReference type="OrthoDB" id="9809265at2"/>
<dbReference type="InterPro" id="IPR023772">
    <property type="entry name" value="DNA-bd_HTH_TetR-type_CS"/>
</dbReference>
<name>A0A2T4JZG8_9RHOB</name>
<keyword evidence="2" id="KW-0805">Transcription regulation</keyword>
<accession>A0A2T4JZG8</accession>
<keyword evidence="4" id="KW-0804">Transcription</keyword>
<dbReference type="PANTHER" id="PTHR30055:SF228">
    <property type="entry name" value="TRANSCRIPTIONAL REGULATOR-RELATED"/>
    <property type="match status" value="1"/>
</dbReference>
<dbReference type="Pfam" id="PF00440">
    <property type="entry name" value="TetR_N"/>
    <property type="match status" value="1"/>
</dbReference>
<dbReference type="InterPro" id="IPR036271">
    <property type="entry name" value="Tet_transcr_reg_TetR-rel_C_sf"/>
</dbReference>
<dbReference type="EMBL" id="PZKG01000007">
    <property type="protein sequence ID" value="PTE23312.1"/>
    <property type="molecule type" value="Genomic_DNA"/>
</dbReference>
<dbReference type="AlphaFoldDB" id="A0A2T4JZG8"/>
<dbReference type="GO" id="GO:0000976">
    <property type="term" value="F:transcription cis-regulatory region binding"/>
    <property type="evidence" value="ECO:0007669"/>
    <property type="project" value="TreeGrafter"/>
</dbReference>
<dbReference type="SUPFAM" id="SSF46689">
    <property type="entry name" value="Homeodomain-like"/>
    <property type="match status" value="1"/>
</dbReference>
<evidence type="ECO:0000256" key="1">
    <source>
        <dbReference type="ARBA" id="ARBA00022491"/>
    </source>
</evidence>
<dbReference type="InterPro" id="IPR050109">
    <property type="entry name" value="HTH-type_TetR-like_transc_reg"/>
</dbReference>
<comment type="caution">
    <text evidence="7">The sequence shown here is derived from an EMBL/GenBank/DDBJ whole genome shotgun (WGS) entry which is preliminary data.</text>
</comment>
<organism evidence="7 8">
    <name type="scientific">Cereibacter changlensis JA139</name>
    <dbReference type="NCBI Taxonomy" id="1188249"/>
    <lineage>
        <taxon>Bacteria</taxon>
        <taxon>Pseudomonadati</taxon>
        <taxon>Pseudomonadota</taxon>
        <taxon>Alphaproteobacteria</taxon>
        <taxon>Rhodobacterales</taxon>
        <taxon>Paracoccaceae</taxon>
        <taxon>Cereibacter</taxon>
    </lineage>
</organism>
<dbReference type="PANTHER" id="PTHR30055">
    <property type="entry name" value="HTH-TYPE TRANSCRIPTIONAL REGULATOR RUTR"/>
    <property type="match status" value="1"/>
</dbReference>
<evidence type="ECO:0000256" key="4">
    <source>
        <dbReference type="ARBA" id="ARBA00023163"/>
    </source>
</evidence>
<dbReference type="GO" id="GO:0003700">
    <property type="term" value="F:DNA-binding transcription factor activity"/>
    <property type="evidence" value="ECO:0007669"/>
    <property type="project" value="TreeGrafter"/>
</dbReference>
<proteinExistence type="predicted"/>
<dbReference type="PROSITE" id="PS01081">
    <property type="entry name" value="HTH_TETR_1"/>
    <property type="match status" value="1"/>
</dbReference>
<evidence type="ECO:0000313" key="7">
    <source>
        <dbReference type="EMBL" id="PTE23312.1"/>
    </source>
</evidence>
<dbReference type="PRINTS" id="PR00455">
    <property type="entry name" value="HTHTETR"/>
</dbReference>
<evidence type="ECO:0000313" key="8">
    <source>
        <dbReference type="Proteomes" id="UP000241010"/>
    </source>
</evidence>
<dbReference type="SUPFAM" id="SSF48498">
    <property type="entry name" value="Tetracyclin repressor-like, C-terminal domain"/>
    <property type="match status" value="1"/>
</dbReference>
<dbReference type="RefSeq" id="WP_107662419.1">
    <property type="nucleotide sequence ID" value="NZ_PZKG01000007.1"/>
</dbReference>
<reference evidence="7 8" key="1">
    <citation type="submission" date="2018-03" db="EMBL/GenBank/DDBJ databases">
        <title>Cereibacter changlensis.</title>
        <authorList>
            <person name="Meyer T.E."/>
            <person name="Miller S."/>
            <person name="Lodha T."/>
            <person name="Gandham S."/>
            <person name="Chintalapati S."/>
            <person name="Chintalapati V.R."/>
        </authorList>
    </citation>
    <scope>NUCLEOTIDE SEQUENCE [LARGE SCALE GENOMIC DNA]</scope>
    <source>
        <strain evidence="7 8">JA139</strain>
    </source>
</reference>
<dbReference type="Pfam" id="PF13977">
    <property type="entry name" value="TetR_C_6"/>
    <property type="match status" value="1"/>
</dbReference>
<dbReference type="Gene3D" id="1.10.357.10">
    <property type="entry name" value="Tetracycline Repressor, domain 2"/>
    <property type="match status" value="1"/>
</dbReference>
<gene>
    <name evidence="7" type="ORF">C5F48_02765</name>
</gene>
<dbReference type="InterPro" id="IPR009057">
    <property type="entry name" value="Homeodomain-like_sf"/>
</dbReference>